<gene>
    <name evidence="1" type="ORF">CK5_25770</name>
</gene>
<dbReference type="EMBL" id="FP929054">
    <property type="protein sequence ID" value="CBL23880.1"/>
    <property type="molecule type" value="Genomic_DNA"/>
</dbReference>
<evidence type="ECO:0000313" key="1">
    <source>
        <dbReference type="EMBL" id="CBL23880.1"/>
    </source>
</evidence>
<dbReference type="Pfam" id="PF19553">
    <property type="entry name" value="DUF6076"/>
    <property type="match status" value="1"/>
</dbReference>
<dbReference type="AlphaFoldDB" id="D4LSX2"/>
<dbReference type="Proteomes" id="UP000008955">
    <property type="component" value="Chromosome"/>
</dbReference>
<proteinExistence type="predicted"/>
<keyword evidence="2" id="KW-1185">Reference proteome</keyword>
<accession>D4LSX2</accession>
<name>D4LSX2_9FIRM</name>
<reference evidence="1 2" key="2">
    <citation type="submission" date="2010-03" db="EMBL/GenBank/DDBJ databases">
        <authorList>
            <person name="Pajon A."/>
        </authorList>
    </citation>
    <scope>NUCLEOTIDE SEQUENCE [LARGE SCALE GENOMIC DNA]</scope>
    <source>
        <strain evidence="1 2">A2-162</strain>
    </source>
</reference>
<dbReference type="RefSeq" id="WP_015542653.1">
    <property type="nucleotide sequence ID" value="NC_021022.1"/>
</dbReference>
<dbReference type="KEGG" id="rob:CK5_25770"/>
<protein>
    <submittedName>
        <fullName evidence="1">Uncharacterized protein</fullName>
    </submittedName>
</protein>
<evidence type="ECO:0000313" key="2">
    <source>
        <dbReference type="Proteomes" id="UP000008955"/>
    </source>
</evidence>
<organism evidence="1 2">
    <name type="scientific">Blautia obeum A2-162</name>
    <dbReference type="NCBI Taxonomy" id="657314"/>
    <lineage>
        <taxon>Bacteria</taxon>
        <taxon>Bacillati</taxon>
        <taxon>Bacillota</taxon>
        <taxon>Clostridia</taxon>
        <taxon>Lachnospirales</taxon>
        <taxon>Lachnospiraceae</taxon>
        <taxon>Blautia</taxon>
    </lineage>
</organism>
<dbReference type="PATRIC" id="fig|657314.3.peg.2420"/>
<sequence length="374" mass="44145">MYDYETLDKLINDGLCYACLDINNSTISLDIDTRKYYDDNTDFHWIEFSENVIQFPLGENLFNFLALPDETLYYLQKISSKNSGHWDGVHENNKEQEYIASLECIYLYILYYSFCRDTLSLPYRSSLINTKKEFEFALNFCCNDSFLPELSTLSALEKYYIYSELYNDNLLTNIKKFERNGFIFLESDTPINELNILKRMDCSNEKYRHYEEPIIEKPTFSKKCISELKKMKVSTTIRYQYDNLHCYLMEELYALIQLNVHVKKCARCNKYFISKGNYATECCDRVLPGEKFSCKKLAAIQARKAKVDSNPILQEYQRAYKRMYARVTAKKISQKDFKEWSDNASHERDRIIATYGSTPSIDIIASFKNYLGNR</sequence>
<dbReference type="HOGENOM" id="CLU_789532_0_0_9"/>
<reference evidence="1 2" key="1">
    <citation type="submission" date="2010-03" db="EMBL/GenBank/DDBJ databases">
        <title>The genome sequence of Ruminococcus obeum A2-162.</title>
        <authorList>
            <consortium name="metaHIT consortium -- http://www.metahit.eu/"/>
            <person name="Pajon A."/>
            <person name="Turner K."/>
            <person name="Parkhill J."/>
            <person name="Duncan S."/>
            <person name="Flint H."/>
        </authorList>
    </citation>
    <scope>NUCLEOTIDE SEQUENCE [LARGE SCALE GENOMIC DNA]</scope>
    <source>
        <strain evidence="1 2">A2-162</strain>
    </source>
</reference>
<dbReference type="InterPro" id="IPR045722">
    <property type="entry name" value="DUF6076"/>
</dbReference>